<feature type="region of interest" description="Disordered" evidence="1">
    <location>
        <begin position="37"/>
        <end position="99"/>
    </location>
</feature>
<evidence type="ECO:0000313" key="3">
    <source>
        <dbReference type="Proteomes" id="UP001059859"/>
    </source>
</evidence>
<evidence type="ECO:0000313" key="2">
    <source>
        <dbReference type="EMBL" id="UWX98111.1"/>
    </source>
</evidence>
<accession>A0ABY5YSK5</accession>
<dbReference type="RefSeq" id="WP_260653255.1">
    <property type="nucleotide sequence ID" value="NZ_CP104275.1"/>
</dbReference>
<proteinExistence type="predicted"/>
<evidence type="ECO:0008006" key="4">
    <source>
        <dbReference type="Google" id="ProtNLM"/>
    </source>
</evidence>
<keyword evidence="3" id="KW-1185">Reference proteome</keyword>
<name>A0ABY5YSK5_9MICC</name>
<sequence>MATFTTGTGSAQRSTGNRQRAGAAGIGLALALVLTGCGGDDEPAAQDSTSSKPSPSASESASKSAKPSPSASKSASKSGKPSPSSAASKGSGAAGGGAVSGTELAAALTEMNLDLDMGGTVLEEAQLKQSTAQSVEAMTGVEYSPCNPTEGTDPTRAVREASMGAMVIDGNLPGTPDSISVLSWPDEGPVADEIEVSKRQLESCPEYSLTANGRTVSSVTEALDMPAVGDASQAYVTRQSIDGVTQTSVILTAWSGTNSVQITLYEADPQESVRYVTPILEDVLDRIGN</sequence>
<evidence type="ECO:0000256" key="1">
    <source>
        <dbReference type="SAM" id="MobiDB-lite"/>
    </source>
</evidence>
<feature type="compositionally biased region" description="Low complexity" evidence="1">
    <location>
        <begin position="50"/>
        <end position="91"/>
    </location>
</feature>
<gene>
    <name evidence="2" type="ORF">N2K95_05445</name>
</gene>
<dbReference type="EMBL" id="CP104275">
    <property type="protein sequence ID" value="UWX98111.1"/>
    <property type="molecule type" value="Genomic_DNA"/>
</dbReference>
<dbReference type="Proteomes" id="UP001059859">
    <property type="component" value="Chromosome"/>
</dbReference>
<reference evidence="2" key="1">
    <citation type="submission" date="2022-09" db="EMBL/GenBank/DDBJ databases">
        <title>Novel species in genus Arthrobacter.</title>
        <authorList>
            <person name="Liu Y."/>
        </authorList>
    </citation>
    <scope>NUCLEOTIDE SEQUENCE</scope>
    <source>
        <strain evidence="2">Zg-Y815</strain>
    </source>
</reference>
<protein>
    <recommendedName>
        <fullName evidence="4">DUF5642 domain-containing protein</fullName>
    </recommendedName>
</protein>
<organism evidence="2 3">
    <name type="scientific">Arthrobacter zhaoxinii</name>
    <dbReference type="NCBI Taxonomy" id="2964616"/>
    <lineage>
        <taxon>Bacteria</taxon>
        <taxon>Bacillati</taxon>
        <taxon>Actinomycetota</taxon>
        <taxon>Actinomycetes</taxon>
        <taxon>Micrococcales</taxon>
        <taxon>Micrococcaceae</taxon>
        <taxon>Arthrobacter</taxon>
    </lineage>
</organism>
<feature type="region of interest" description="Disordered" evidence="1">
    <location>
        <begin position="1"/>
        <end position="22"/>
    </location>
</feature>
<feature type="compositionally biased region" description="Polar residues" evidence="1">
    <location>
        <begin position="1"/>
        <end position="18"/>
    </location>
</feature>